<proteinExistence type="predicted"/>
<name>A0A5J4R254_9ZZZZ</name>
<gene>
    <name evidence="2" type="ORF">EZS27_022835</name>
</gene>
<protein>
    <recommendedName>
        <fullName evidence="1">Outer membrane protein beta-barrel domain-containing protein</fullName>
    </recommendedName>
</protein>
<comment type="caution">
    <text evidence="2">The sequence shown here is derived from an EMBL/GenBank/DDBJ whole genome shotgun (WGS) entry which is preliminary data.</text>
</comment>
<evidence type="ECO:0000259" key="1">
    <source>
        <dbReference type="Pfam" id="PF13568"/>
    </source>
</evidence>
<reference evidence="2" key="1">
    <citation type="submission" date="2019-03" db="EMBL/GenBank/DDBJ databases">
        <title>Single cell metagenomics reveals metabolic interactions within the superorganism composed of flagellate Streblomastix strix and complex community of Bacteroidetes bacteria on its surface.</title>
        <authorList>
            <person name="Treitli S.C."/>
            <person name="Kolisko M."/>
            <person name="Husnik F."/>
            <person name="Keeling P."/>
            <person name="Hampl V."/>
        </authorList>
    </citation>
    <scope>NUCLEOTIDE SEQUENCE</scope>
    <source>
        <strain evidence="2">STM</strain>
    </source>
</reference>
<sequence>MKRYFIFFVGILFFVTSGFGQEKYVDAKKINYGIKVGFNSSMYRVSDFIIKDITIDEIQNNYRVGYSISLFSRYNGNKHFFQSEISYNISQCEIVFDKLGGLHPDIEPDYASIKSKIYLIGVPLLYDMSPFQWVIQ</sequence>
<dbReference type="Pfam" id="PF13568">
    <property type="entry name" value="OMP_b-brl_2"/>
    <property type="match status" value="1"/>
</dbReference>
<dbReference type="InterPro" id="IPR025665">
    <property type="entry name" value="Beta-barrel_OMP_2"/>
</dbReference>
<accession>A0A5J4R254</accession>
<dbReference type="EMBL" id="SNRY01001851">
    <property type="protein sequence ID" value="KAA6328257.1"/>
    <property type="molecule type" value="Genomic_DNA"/>
</dbReference>
<feature type="domain" description="Outer membrane protein beta-barrel" evidence="1">
    <location>
        <begin position="24"/>
        <end position="127"/>
    </location>
</feature>
<dbReference type="AlphaFoldDB" id="A0A5J4R254"/>
<organism evidence="2">
    <name type="scientific">termite gut metagenome</name>
    <dbReference type="NCBI Taxonomy" id="433724"/>
    <lineage>
        <taxon>unclassified sequences</taxon>
        <taxon>metagenomes</taxon>
        <taxon>organismal metagenomes</taxon>
    </lineage>
</organism>
<evidence type="ECO:0000313" key="2">
    <source>
        <dbReference type="EMBL" id="KAA6328257.1"/>
    </source>
</evidence>